<dbReference type="GO" id="GO:0070402">
    <property type="term" value="F:NADPH binding"/>
    <property type="evidence" value="ECO:0007669"/>
    <property type="project" value="TreeGrafter"/>
</dbReference>
<dbReference type="InterPro" id="IPR014189">
    <property type="entry name" value="Quinone_OxRdtase_PIG3"/>
</dbReference>
<dbReference type="PANTHER" id="PTHR48106">
    <property type="entry name" value="QUINONE OXIDOREDUCTASE PIG3-RELATED"/>
    <property type="match status" value="1"/>
</dbReference>
<dbReference type="Proteomes" id="UP000474565">
    <property type="component" value="Unassembled WGS sequence"/>
</dbReference>
<dbReference type="PANTHER" id="PTHR48106:SF8">
    <property type="entry name" value="OS02G0805600 PROTEIN"/>
    <property type="match status" value="1"/>
</dbReference>
<keyword evidence="1" id="KW-0521">NADP</keyword>
<keyword evidence="2" id="KW-0560">Oxidoreductase</keyword>
<evidence type="ECO:0000256" key="1">
    <source>
        <dbReference type="ARBA" id="ARBA00022857"/>
    </source>
</evidence>
<accession>A0A6L8MII0</accession>
<dbReference type="EMBL" id="WWCP01000004">
    <property type="protein sequence ID" value="MYM81576.1"/>
    <property type="molecule type" value="Genomic_DNA"/>
</dbReference>
<name>A0A6L8MII0_9BURK</name>
<dbReference type="Pfam" id="PF08240">
    <property type="entry name" value="ADH_N"/>
    <property type="match status" value="1"/>
</dbReference>
<dbReference type="InterPro" id="IPR036291">
    <property type="entry name" value="NAD(P)-bd_dom_sf"/>
</dbReference>
<dbReference type="SUPFAM" id="SSF50129">
    <property type="entry name" value="GroES-like"/>
    <property type="match status" value="1"/>
</dbReference>
<dbReference type="InterPro" id="IPR011032">
    <property type="entry name" value="GroES-like_sf"/>
</dbReference>
<dbReference type="NCBIfam" id="TIGR02824">
    <property type="entry name" value="quinone_pig3"/>
    <property type="match status" value="1"/>
</dbReference>
<dbReference type="SUPFAM" id="SSF51735">
    <property type="entry name" value="NAD(P)-binding Rossmann-fold domains"/>
    <property type="match status" value="1"/>
</dbReference>
<organism evidence="4 5">
    <name type="scientific">Duganella lactea</name>
    <dbReference type="NCBI Taxonomy" id="2692173"/>
    <lineage>
        <taxon>Bacteria</taxon>
        <taxon>Pseudomonadati</taxon>
        <taxon>Pseudomonadota</taxon>
        <taxon>Betaproteobacteria</taxon>
        <taxon>Burkholderiales</taxon>
        <taxon>Oxalobacteraceae</taxon>
        <taxon>Telluria group</taxon>
        <taxon>Duganella</taxon>
    </lineage>
</organism>
<sequence>MRAIEITHPGPADVLKLCERPMPVVKAGEVLIKVHAAGVNRPDVFQRTGNYAPPPGASDIPGLEVAGEIVDGDLDYTTLDVGDHVCALVQGGGYAEYVVAPIQQVLPVPKGWSMLEAATIPENYFTVWSNVFDRAQLSAGETLLVQGGSSGIGVTAIQLASAIGHRVFATAGADDKVAACVVLGAERGINYKTEDFAAVVKSLTNDRGVDVILDMVAGDYLPREVSCLADDGRIAIIATLGGAKGTLDMGQVLRRRLTVTGSTLRPRSAEFKGAIAKKLKEKVWPMMAERKLKPVIHTVFPLEQAAAAHALMESSSHVGKIMLQVI</sequence>
<dbReference type="GO" id="GO:0016651">
    <property type="term" value="F:oxidoreductase activity, acting on NAD(P)H"/>
    <property type="evidence" value="ECO:0007669"/>
    <property type="project" value="TreeGrafter"/>
</dbReference>
<dbReference type="Gene3D" id="3.40.50.720">
    <property type="entry name" value="NAD(P)-binding Rossmann-like Domain"/>
    <property type="match status" value="1"/>
</dbReference>
<evidence type="ECO:0000259" key="3">
    <source>
        <dbReference type="SMART" id="SM00829"/>
    </source>
</evidence>
<feature type="domain" description="Enoyl reductase (ER)" evidence="3">
    <location>
        <begin position="10"/>
        <end position="323"/>
    </location>
</feature>
<dbReference type="SMART" id="SM00829">
    <property type="entry name" value="PKS_ER"/>
    <property type="match status" value="1"/>
</dbReference>
<proteinExistence type="predicted"/>
<dbReference type="InterPro" id="IPR013154">
    <property type="entry name" value="ADH-like_N"/>
</dbReference>
<evidence type="ECO:0000313" key="5">
    <source>
        <dbReference type="Proteomes" id="UP000474565"/>
    </source>
</evidence>
<dbReference type="AlphaFoldDB" id="A0A6L8MII0"/>
<dbReference type="Pfam" id="PF00107">
    <property type="entry name" value="ADH_zinc_N"/>
    <property type="match status" value="1"/>
</dbReference>
<dbReference type="InterPro" id="IPR020843">
    <property type="entry name" value="ER"/>
</dbReference>
<dbReference type="CDD" id="cd05276">
    <property type="entry name" value="p53_inducible_oxidoreductase"/>
    <property type="match status" value="1"/>
</dbReference>
<comment type="caution">
    <text evidence="4">The sequence shown here is derived from an EMBL/GenBank/DDBJ whole genome shotgun (WGS) entry which is preliminary data.</text>
</comment>
<protein>
    <submittedName>
        <fullName evidence="4">Zinc-binding dehydrogenase</fullName>
    </submittedName>
</protein>
<gene>
    <name evidence="4" type="ORF">GTP44_06355</name>
</gene>
<dbReference type="Gene3D" id="3.90.180.10">
    <property type="entry name" value="Medium-chain alcohol dehydrogenases, catalytic domain"/>
    <property type="match status" value="1"/>
</dbReference>
<reference evidence="4 5" key="1">
    <citation type="submission" date="2019-12" db="EMBL/GenBank/DDBJ databases">
        <title>Novel species isolated from a subtropical stream in China.</title>
        <authorList>
            <person name="Lu H."/>
        </authorList>
    </citation>
    <scope>NUCLEOTIDE SEQUENCE [LARGE SCALE GENOMIC DNA]</scope>
    <source>
        <strain evidence="4 5">FT50W</strain>
    </source>
</reference>
<evidence type="ECO:0000313" key="4">
    <source>
        <dbReference type="EMBL" id="MYM81576.1"/>
    </source>
</evidence>
<dbReference type="RefSeq" id="WP_161018755.1">
    <property type="nucleotide sequence ID" value="NZ_WWCP01000004.1"/>
</dbReference>
<evidence type="ECO:0000256" key="2">
    <source>
        <dbReference type="ARBA" id="ARBA00023002"/>
    </source>
</evidence>
<dbReference type="InterPro" id="IPR013149">
    <property type="entry name" value="ADH-like_C"/>
</dbReference>